<sequence>MSNDKTSQYSLNLPSSSSTPPSDTSTNGLSNYSTAPSENEEMLNCHQDLAKENAEVAAVEYVADKKVKNHQQLPASVDFRKDRIAETLKRRPDIAYPASAASLVNPRSNNTPTQFANPLSLKTDNPQNGASATHSFMKVPTFVCLVCRKIDYSSNRVFCISCWLTNIENSDEKNVPKKSKEKPLATECKTDKKDNDEVSEKYQNCPKCNTFSSLRNGINSNEDLTCTTCGTIFLYLFDNNDSSVKKEKKLNKVLKTIKDPKTSCQYCQTILAGINSLPSNEKIICTKCNLCYQNVYGNVVIKQEKYFPPTCDISCEYCGKILSTFEELSPNENLVCNKCKYVDDEVENKNSKQMSKKCDGAVSKCTTSDSTPAASSPFSSPVAEHVILPKIVDDNKANITSDNIESYASTLKDAFTSMKYSDVIFLTNDSKKVFAHRCIIYSFSDIFTALFDQMPQIQNEIEVDFSQNVD</sequence>
<keyword evidence="3" id="KW-1185">Reference proteome</keyword>
<dbReference type="WBParaSite" id="PSU_v2.g12584.t1">
    <property type="protein sequence ID" value="PSU_v2.g12584.t1"/>
    <property type="gene ID" value="PSU_v2.g12584"/>
</dbReference>
<feature type="compositionally biased region" description="Polar residues" evidence="1">
    <location>
        <begin position="27"/>
        <end position="37"/>
    </location>
</feature>
<dbReference type="SUPFAM" id="SSF54695">
    <property type="entry name" value="POZ domain"/>
    <property type="match status" value="1"/>
</dbReference>
<dbReference type="InterPro" id="IPR011333">
    <property type="entry name" value="SKP1/BTB/POZ_sf"/>
</dbReference>
<name>A0A914Y1B7_9BILA</name>
<accession>A0A914Y1B7</accession>
<dbReference type="InterPro" id="IPR000210">
    <property type="entry name" value="BTB/POZ_dom"/>
</dbReference>
<feature type="region of interest" description="Disordered" evidence="1">
    <location>
        <begin position="1"/>
        <end position="41"/>
    </location>
</feature>
<proteinExistence type="predicted"/>
<evidence type="ECO:0000313" key="3">
    <source>
        <dbReference type="Proteomes" id="UP000887577"/>
    </source>
</evidence>
<dbReference type="Proteomes" id="UP000887577">
    <property type="component" value="Unplaced"/>
</dbReference>
<evidence type="ECO:0000256" key="1">
    <source>
        <dbReference type="SAM" id="MobiDB-lite"/>
    </source>
</evidence>
<evidence type="ECO:0000313" key="4">
    <source>
        <dbReference type="WBParaSite" id="PSU_v2.g12584.t1"/>
    </source>
</evidence>
<dbReference type="Pfam" id="PF00651">
    <property type="entry name" value="BTB"/>
    <property type="match status" value="1"/>
</dbReference>
<reference evidence="4" key="1">
    <citation type="submission" date="2022-11" db="UniProtKB">
        <authorList>
            <consortium name="WormBaseParasite"/>
        </authorList>
    </citation>
    <scope>IDENTIFICATION</scope>
</reference>
<organism evidence="3 4">
    <name type="scientific">Panagrolaimus superbus</name>
    <dbReference type="NCBI Taxonomy" id="310955"/>
    <lineage>
        <taxon>Eukaryota</taxon>
        <taxon>Metazoa</taxon>
        <taxon>Ecdysozoa</taxon>
        <taxon>Nematoda</taxon>
        <taxon>Chromadorea</taxon>
        <taxon>Rhabditida</taxon>
        <taxon>Tylenchina</taxon>
        <taxon>Panagrolaimomorpha</taxon>
        <taxon>Panagrolaimoidea</taxon>
        <taxon>Panagrolaimidae</taxon>
        <taxon>Panagrolaimus</taxon>
    </lineage>
</organism>
<evidence type="ECO:0000259" key="2">
    <source>
        <dbReference type="PROSITE" id="PS50097"/>
    </source>
</evidence>
<feature type="compositionally biased region" description="Low complexity" evidence="1">
    <location>
        <begin position="14"/>
        <end position="26"/>
    </location>
</feature>
<dbReference type="PROSITE" id="PS50097">
    <property type="entry name" value="BTB"/>
    <property type="match status" value="1"/>
</dbReference>
<dbReference type="AlphaFoldDB" id="A0A914Y1B7"/>
<feature type="domain" description="BTB" evidence="2">
    <location>
        <begin position="421"/>
        <end position="470"/>
    </location>
</feature>
<dbReference type="Gene3D" id="3.30.710.10">
    <property type="entry name" value="Potassium Channel Kv1.1, Chain A"/>
    <property type="match status" value="1"/>
</dbReference>
<protein>
    <submittedName>
        <fullName evidence="4">BTB domain-containing protein</fullName>
    </submittedName>
</protein>
<feature type="compositionally biased region" description="Polar residues" evidence="1">
    <location>
        <begin position="1"/>
        <end position="13"/>
    </location>
</feature>